<reference evidence="2 3" key="1">
    <citation type="submission" date="2018-08" db="EMBL/GenBank/DDBJ databases">
        <title>Draft genome of the lignicolous fungus Coniochaeta pulveracea.</title>
        <authorList>
            <person name="Borstlap C.J."/>
            <person name="De Witt R.N."/>
            <person name="Botha A."/>
            <person name="Volschenk H."/>
        </authorList>
    </citation>
    <scope>NUCLEOTIDE SEQUENCE [LARGE SCALE GENOMIC DNA]</scope>
    <source>
        <strain evidence="2 3">CAB683</strain>
    </source>
</reference>
<dbReference type="Proteomes" id="UP000275385">
    <property type="component" value="Unassembled WGS sequence"/>
</dbReference>
<keyword evidence="3" id="KW-1185">Reference proteome</keyword>
<comment type="caution">
    <text evidence="2">The sequence shown here is derived from an EMBL/GenBank/DDBJ whole genome shotgun (WGS) entry which is preliminary data.</text>
</comment>
<dbReference type="AlphaFoldDB" id="A0A420YA98"/>
<dbReference type="EMBL" id="QVQW01000026">
    <property type="protein sequence ID" value="RKU44803.1"/>
    <property type="molecule type" value="Genomic_DNA"/>
</dbReference>
<protein>
    <submittedName>
        <fullName evidence="2">Uncharacterized protein</fullName>
    </submittedName>
</protein>
<evidence type="ECO:0000313" key="2">
    <source>
        <dbReference type="EMBL" id="RKU44803.1"/>
    </source>
</evidence>
<name>A0A420YA98_9PEZI</name>
<proteinExistence type="predicted"/>
<gene>
    <name evidence="2" type="ORF">DL546_000329</name>
</gene>
<feature type="compositionally biased region" description="Low complexity" evidence="1">
    <location>
        <begin position="57"/>
        <end position="69"/>
    </location>
</feature>
<feature type="region of interest" description="Disordered" evidence="1">
    <location>
        <begin position="53"/>
        <end position="74"/>
    </location>
</feature>
<evidence type="ECO:0000313" key="3">
    <source>
        <dbReference type="Proteomes" id="UP000275385"/>
    </source>
</evidence>
<organism evidence="2 3">
    <name type="scientific">Coniochaeta pulveracea</name>
    <dbReference type="NCBI Taxonomy" id="177199"/>
    <lineage>
        <taxon>Eukaryota</taxon>
        <taxon>Fungi</taxon>
        <taxon>Dikarya</taxon>
        <taxon>Ascomycota</taxon>
        <taxon>Pezizomycotina</taxon>
        <taxon>Sordariomycetes</taxon>
        <taxon>Sordariomycetidae</taxon>
        <taxon>Coniochaetales</taxon>
        <taxon>Coniochaetaceae</taxon>
        <taxon>Coniochaeta</taxon>
    </lineage>
</organism>
<evidence type="ECO:0000256" key="1">
    <source>
        <dbReference type="SAM" id="MobiDB-lite"/>
    </source>
</evidence>
<sequence>MFELGSNLFPPSLPIFIETSVPARRTLQSVYSYAFLSDIYLIESPIPAQAANSPNIPATASHHPHPATADSIPQRADGPYTAAVLSRYQIWSGTRTEPSPRSPRLLGLARTSKRPHAIPSNYLFRTTRMAYGDDPDVLYREVGKWRASLLRDNAFGYVRRLILFSAGDNPKSTR</sequence>
<accession>A0A420YA98</accession>